<comment type="caution">
    <text evidence="1">The sequence shown here is derived from an EMBL/GenBank/DDBJ whole genome shotgun (WGS) entry which is preliminary data.</text>
</comment>
<accession>A0ACB5TSW6</accession>
<evidence type="ECO:0000313" key="1">
    <source>
        <dbReference type="EMBL" id="GME94685.1"/>
    </source>
</evidence>
<evidence type="ECO:0000313" key="2">
    <source>
        <dbReference type="Proteomes" id="UP001165064"/>
    </source>
</evidence>
<keyword evidence="2" id="KW-1185">Reference proteome</keyword>
<gene>
    <name evidence="1" type="ORF">Amon02_000962400</name>
</gene>
<protein>
    <submittedName>
        <fullName evidence="1">Unnamed protein product</fullName>
    </submittedName>
</protein>
<name>A0ACB5TSW6_AMBMO</name>
<dbReference type="Proteomes" id="UP001165064">
    <property type="component" value="Unassembled WGS sequence"/>
</dbReference>
<reference evidence="1" key="1">
    <citation type="submission" date="2023-04" db="EMBL/GenBank/DDBJ databases">
        <title>Ambrosiozyma monospora NBRC 10751.</title>
        <authorList>
            <person name="Ichikawa N."/>
            <person name="Sato H."/>
            <person name="Tonouchi N."/>
        </authorList>
    </citation>
    <scope>NUCLEOTIDE SEQUENCE</scope>
    <source>
        <strain evidence="1">NBRC 10751</strain>
    </source>
</reference>
<dbReference type="EMBL" id="BSXS01009129">
    <property type="protein sequence ID" value="GME94685.1"/>
    <property type="molecule type" value="Genomic_DNA"/>
</dbReference>
<sequence>MTNTRLNDDENDKPTDSLIPTNDRQQATEIHENSPLNLAGVERGKGYGTTSGSEIDKVPTSIIETHNIISSDFDNTNDNDIIDSESNIIEDLNDHTTDNQLLAQARKEHKLQPWYRRPSLYAICAATFVFTFSMAIGAASQVTLLISGMCRKMMLEDPNLTCDSPIVQRSSLELQKSIQFFPNLVAMLVTTKLGQLSDHFGRKPILLFTLGSISVSQCINTIFLNPSWSNFVPWKKLIRV</sequence>
<proteinExistence type="predicted"/>
<organism evidence="1 2">
    <name type="scientific">Ambrosiozyma monospora</name>
    <name type="common">Yeast</name>
    <name type="synonym">Endomycopsis monosporus</name>
    <dbReference type="NCBI Taxonomy" id="43982"/>
    <lineage>
        <taxon>Eukaryota</taxon>
        <taxon>Fungi</taxon>
        <taxon>Dikarya</taxon>
        <taxon>Ascomycota</taxon>
        <taxon>Saccharomycotina</taxon>
        <taxon>Pichiomycetes</taxon>
        <taxon>Pichiales</taxon>
        <taxon>Pichiaceae</taxon>
        <taxon>Ambrosiozyma</taxon>
    </lineage>
</organism>